<feature type="compositionally biased region" description="Basic and acidic residues" evidence="5">
    <location>
        <begin position="8"/>
        <end position="18"/>
    </location>
</feature>
<feature type="region of interest" description="Disordered" evidence="5">
    <location>
        <begin position="129"/>
        <end position="152"/>
    </location>
</feature>
<organism evidence="7 8">
    <name type="scientific">Hypsibius exemplaris</name>
    <name type="common">Freshwater tardigrade</name>
    <dbReference type="NCBI Taxonomy" id="2072580"/>
    <lineage>
        <taxon>Eukaryota</taxon>
        <taxon>Metazoa</taxon>
        <taxon>Ecdysozoa</taxon>
        <taxon>Tardigrada</taxon>
        <taxon>Eutardigrada</taxon>
        <taxon>Parachela</taxon>
        <taxon>Hypsibioidea</taxon>
        <taxon>Hypsibiidae</taxon>
        <taxon>Hypsibius</taxon>
    </lineage>
</organism>
<keyword evidence="8" id="KW-1185">Reference proteome</keyword>
<dbReference type="GO" id="GO:0000462">
    <property type="term" value="P:maturation of SSU-rRNA from tricistronic rRNA transcript (SSU-rRNA, 5.8S rRNA, LSU-rRNA)"/>
    <property type="evidence" value="ECO:0007669"/>
    <property type="project" value="TreeGrafter"/>
</dbReference>
<dbReference type="Pfam" id="PF04000">
    <property type="entry name" value="Sas10_Utp3"/>
    <property type="match status" value="1"/>
</dbReference>
<evidence type="ECO:0000259" key="6">
    <source>
        <dbReference type="Pfam" id="PF09368"/>
    </source>
</evidence>
<gene>
    <name evidence="7" type="ORF">BV898_10689</name>
</gene>
<comment type="subcellular location">
    <subcellularLocation>
        <location evidence="1">Nucleus</location>
    </subcellularLocation>
</comment>
<keyword evidence="4" id="KW-0539">Nucleus</keyword>
<protein>
    <submittedName>
        <fullName evidence="7">Something about silencing protein 10</fullName>
    </submittedName>
</protein>
<feature type="compositionally biased region" description="Basic residues" evidence="5">
    <location>
        <begin position="429"/>
        <end position="442"/>
    </location>
</feature>
<feature type="region of interest" description="Disordered" evidence="5">
    <location>
        <begin position="339"/>
        <end position="451"/>
    </location>
</feature>
<dbReference type="OrthoDB" id="1924577at2759"/>
<feature type="region of interest" description="Disordered" evidence="5">
    <location>
        <begin position="1"/>
        <end position="117"/>
    </location>
</feature>
<dbReference type="AlphaFoldDB" id="A0A1W0WIY9"/>
<accession>A0A1W0WIY9</accession>
<dbReference type="InterPro" id="IPR007146">
    <property type="entry name" value="Sas10/Utp3/C1D"/>
</dbReference>
<proteinExistence type="inferred from homology"/>
<evidence type="ECO:0000256" key="5">
    <source>
        <dbReference type="SAM" id="MobiDB-lite"/>
    </source>
</evidence>
<comment type="caution">
    <text evidence="7">The sequence shown here is derived from an EMBL/GenBank/DDBJ whole genome shotgun (WGS) entry which is preliminary data.</text>
</comment>
<name>A0A1W0WIY9_HYPEX</name>
<dbReference type="InterPro" id="IPR018972">
    <property type="entry name" value="Sas10_C_dom"/>
</dbReference>
<dbReference type="PANTHER" id="PTHR13237:SF8">
    <property type="entry name" value="SOMETHING ABOUT SILENCING PROTEIN 10"/>
    <property type="match status" value="1"/>
</dbReference>
<evidence type="ECO:0000256" key="3">
    <source>
        <dbReference type="ARBA" id="ARBA00022553"/>
    </source>
</evidence>
<reference evidence="8" key="1">
    <citation type="submission" date="2017-01" db="EMBL/GenBank/DDBJ databases">
        <title>Comparative genomics of anhydrobiosis in the tardigrade Hypsibius dujardini.</title>
        <authorList>
            <person name="Yoshida Y."/>
            <person name="Koutsovoulos G."/>
            <person name="Laetsch D."/>
            <person name="Stevens L."/>
            <person name="Kumar S."/>
            <person name="Horikawa D."/>
            <person name="Ishino K."/>
            <person name="Komine S."/>
            <person name="Tomita M."/>
            <person name="Blaxter M."/>
            <person name="Arakawa K."/>
        </authorList>
    </citation>
    <scope>NUCLEOTIDE SEQUENCE [LARGE SCALE GENOMIC DNA]</scope>
    <source>
        <strain evidence="8">Z151</strain>
    </source>
</reference>
<dbReference type="GO" id="GO:0032040">
    <property type="term" value="C:small-subunit processome"/>
    <property type="evidence" value="ECO:0007669"/>
    <property type="project" value="TreeGrafter"/>
</dbReference>
<feature type="compositionally biased region" description="Acidic residues" evidence="5">
    <location>
        <begin position="70"/>
        <end position="82"/>
    </location>
</feature>
<keyword evidence="3" id="KW-0597">Phosphoprotein</keyword>
<feature type="compositionally biased region" description="Acidic residues" evidence="5">
    <location>
        <begin position="89"/>
        <end position="108"/>
    </location>
</feature>
<evidence type="ECO:0000313" key="7">
    <source>
        <dbReference type="EMBL" id="OQV15174.1"/>
    </source>
</evidence>
<comment type="similarity">
    <text evidence="2">Belongs to the SAS10 family.</text>
</comment>
<evidence type="ECO:0000256" key="2">
    <source>
        <dbReference type="ARBA" id="ARBA00010979"/>
    </source>
</evidence>
<dbReference type="Proteomes" id="UP000192578">
    <property type="component" value="Unassembled WGS sequence"/>
</dbReference>
<dbReference type="EMBL" id="MTYJ01000093">
    <property type="protein sequence ID" value="OQV15174.1"/>
    <property type="molecule type" value="Genomic_DNA"/>
</dbReference>
<evidence type="ECO:0000313" key="8">
    <source>
        <dbReference type="Proteomes" id="UP000192578"/>
    </source>
</evidence>
<evidence type="ECO:0000256" key="4">
    <source>
        <dbReference type="ARBA" id="ARBA00023242"/>
    </source>
</evidence>
<sequence>MGKFARANQKELRNDAKRSARKPRTKSAIHQAVDEDAVNQVDSGAAEFMHDEAGQYHHNKRKALERGFDEADEDESGSEEEVMPVGGDTTDEDSSEGDDQGEDGEDDDLPNRSAWGSKRANFYHTDFVDKDHGRFQGSDAEEAEEEEREAKELQAKLTKELTSDDFGFGEAMDTLPPASEAQTELGAFADVEKMSVDISKLSEFEKMERIKEESPELLGLISDCLKKMSDLVGIVHPLLTAVAATDVPILTERAELYLRTKHQLILGYCQNVNFYMSLKAKRVSVENHPVTRRLLEFRRFLLKLDPLDRLYERPIAAAMAVVKQKTDLKQLLRAAESGPRKGRVTFGSTAKTSDGLEVATKDPSMSQRVKEPVPAKKSAKKPSSDSDASDDDQDEAADEDEPRAKRKVTYQIEKNKGTTPYRKKEYRNPRVKHRMKYRKAQISRKGQVQLHRPEMKKYAGEHTGIRAGVIRSIKFK</sequence>
<evidence type="ECO:0000256" key="1">
    <source>
        <dbReference type="ARBA" id="ARBA00004123"/>
    </source>
</evidence>
<feature type="compositionally biased region" description="Acidic residues" evidence="5">
    <location>
        <begin position="387"/>
        <end position="401"/>
    </location>
</feature>
<dbReference type="Pfam" id="PF09368">
    <property type="entry name" value="Sas10"/>
    <property type="match status" value="1"/>
</dbReference>
<dbReference type="PANTHER" id="PTHR13237">
    <property type="entry name" value="SOMETHING ABOUT SILENCING PROTEIN 10-RELATED"/>
    <property type="match status" value="1"/>
</dbReference>
<feature type="domain" description="Sas10 C-terminal" evidence="6">
    <location>
        <begin position="404"/>
        <end position="475"/>
    </location>
</feature>